<accession>A0A5J9TEW8</accession>
<dbReference type="AlphaFoldDB" id="A0A5J9TEW8"/>
<proteinExistence type="predicted"/>
<dbReference type="Gramene" id="TVU09822">
    <property type="protein sequence ID" value="TVU09822"/>
    <property type="gene ID" value="EJB05_43318"/>
</dbReference>
<dbReference type="EMBL" id="RWGY01000039">
    <property type="protein sequence ID" value="TVU09822.1"/>
    <property type="molecule type" value="Genomic_DNA"/>
</dbReference>
<sequence length="142" mass="15778">MDGDEPEVVMAVGLTQIIFQVIKVGTNKTDADILKDCRNGGQATMEELTWMEHPAGRLGEFVDDELVPNSDLELQSSNIYYELLLYLIEIYFRAISIALRLHSTLDSGICEDQWSGLCSNYVCFHGCEFMAVCTSAKCGLPS</sequence>
<dbReference type="Proteomes" id="UP000324897">
    <property type="component" value="Chromosome 3"/>
</dbReference>
<gene>
    <name evidence="1" type="ORF">EJB05_43318</name>
</gene>
<evidence type="ECO:0000313" key="1">
    <source>
        <dbReference type="EMBL" id="TVU09822.1"/>
    </source>
</evidence>
<keyword evidence="2" id="KW-1185">Reference proteome</keyword>
<evidence type="ECO:0000313" key="2">
    <source>
        <dbReference type="Proteomes" id="UP000324897"/>
    </source>
</evidence>
<feature type="non-terminal residue" evidence="1">
    <location>
        <position position="1"/>
    </location>
</feature>
<reference evidence="1 2" key="1">
    <citation type="journal article" date="2019" name="Sci. Rep.">
        <title>A high-quality genome of Eragrostis curvula grass provides insights into Poaceae evolution and supports new strategies to enhance forage quality.</title>
        <authorList>
            <person name="Carballo J."/>
            <person name="Santos B.A.C.M."/>
            <person name="Zappacosta D."/>
            <person name="Garbus I."/>
            <person name="Selva J.P."/>
            <person name="Gallo C.A."/>
            <person name="Diaz A."/>
            <person name="Albertini E."/>
            <person name="Caccamo M."/>
            <person name="Echenique V."/>
        </authorList>
    </citation>
    <scope>NUCLEOTIDE SEQUENCE [LARGE SCALE GENOMIC DNA]</scope>
    <source>
        <strain evidence="2">cv. Victoria</strain>
        <tissue evidence="1">Leaf</tissue>
    </source>
</reference>
<organism evidence="1 2">
    <name type="scientific">Eragrostis curvula</name>
    <name type="common">weeping love grass</name>
    <dbReference type="NCBI Taxonomy" id="38414"/>
    <lineage>
        <taxon>Eukaryota</taxon>
        <taxon>Viridiplantae</taxon>
        <taxon>Streptophyta</taxon>
        <taxon>Embryophyta</taxon>
        <taxon>Tracheophyta</taxon>
        <taxon>Spermatophyta</taxon>
        <taxon>Magnoliopsida</taxon>
        <taxon>Liliopsida</taxon>
        <taxon>Poales</taxon>
        <taxon>Poaceae</taxon>
        <taxon>PACMAD clade</taxon>
        <taxon>Chloridoideae</taxon>
        <taxon>Eragrostideae</taxon>
        <taxon>Eragrostidinae</taxon>
        <taxon>Eragrostis</taxon>
    </lineage>
</organism>
<name>A0A5J9TEW8_9POAL</name>
<comment type="caution">
    <text evidence="1">The sequence shown here is derived from an EMBL/GenBank/DDBJ whole genome shotgun (WGS) entry which is preliminary data.</text>
</comment>
<protein>
    <submittedName>
        <fullName evidence="1">Uncharacterized protein</fullName>
    </submittedName>
</protein>